<sequence>MGILNVTPDSFSDGGKYGQLDAALRQAEAMVAAGATFIDIGGESTRPGADAVSVDQELVRVIPVIEAVKANLDVLVSLDTSKAEVISQGISAGADLINDVRALQAPGALQAVAASRVPVCLMHMQGEPRTMQDTPQYGDLISDIRHFFEDRIDECVNAGIERSRILIDPGFGFGKSGDHNYQLLNQLDQFHELDRPLLVGLSRKSMIGQVLNNDISERVIGSVAGAVIAAMKGCHIVRVHDVKETVEAMNIVRATLQESV</sequence>
<dbReference type="EC" id="2.5.1.15" evidence="6"/>
<comment type="similarity">
    <text evidence="4">Belongs to the DHPS family.</text>
</comment>
<evidence type="ECO:0000256" key="10">
    <source>
        <dbReference type="ARBA" id="ARBA00022842"/>
    </source>
</evidence>
<dbReference type="GO" id="GO:0004156">
    <property type="term" value="F:dihydropteroate synthase activity"/>
    <property type="evidence" value="ECO:0007669"/>
    <property type="project" value="UniProtKB-EC"/>
</dbReference>
<evidence type="ECO:0000256" key="13">
    <source>
        <dbReference type="ARBA" id="ARBA00053449"/>
    </source>
</evidence>
<evidence type="ECO:0000259" key="14">
    <source>
        <dbReference type="PROSITE" id="PS50972"/>
    </source>
</evidence>
<dbReference type="InterPro" id="IPR000489">
    <property type="entry name" value="Pterin-binding_dom"/>
</dbReference>
<dbReference type="CDD" id="cd00739">
    <property type="entry name" value="DHPS"/>
    <property type="match status" value="1"/>
</dbReference>
<comment type="pathway">
    <text evidence="3">Cofactor biosynthesis; tetrahydrofolate biosynthesis; 7,8-dihydrofolate from 2-amino-4-hydroxy-6-hydroxymethyl-7,8-dihydropteridine diphosphate and 4-aminobenzoate: step 1/2.</text>
</comment>
<keyword evidence="11" id="KW-0289">Folate biosynthesis</keyword>
<evidence type="ECO:0000256" key="6">
    <source>
        <dbReference type="ARBA" id="ARBA00012458"/>
    </source>
</evidence>
<organism evidence="15 16">
    <name type="scientific">Corallincola holothuriorum</name>
    <dbReference type="NCBI Taxonomy" id="2282215"/>
    <lineage>
        <taxon>Bacteria</taxon>
        <taxon>Pseudomonadati</taxon>
        <taxon>Pseudomonadota</taxon>
        <taxon>Gammaproteobacteria</taxon>
        <taxon>Alteromonadales</taxon>
        <taxon>Psychromonadaceae</taxon>
        <taxon>Corallincola</taxon>
    </lineage>
</organism>
<feature type="domain" description="Pterin-binding" evidence="14">
    <location>
        <begin position="1"/>
        <end position="250"/>
    </location>
</feature>
<dbReference type="PANTHER" id="PTHR20941">
    <property type="entry name" value="FOLATE SYNTHESIS PROTEINS"/>
    <property type="match status" value="1"/>
</dbReference>
<dbReference type="AlphaFoldDB" id="A0A368N4Z9"/>
<reference evidence="15 16" key="1">
    <citation type="submission" date="2018-07" db="EMBL/GenBank/DDBJ databases">
        <title>Corallincola holothuriorum sp. nov., a new facultative anaerobe isolated from sea cucumber Apostichopus japonicus.</title>
        <authorList>
            <person name="Xia H."/>
        </authorList>
    </citation>
    <scope>NUCLEOTIDE SEQUENCE [LARGE SCALE GENOMIC DNA]</scope>
    <source>
        <strain evidence="15 16">C4</strain>
    </source>
</reference>
<gene>
    <name evidence="15" type="primary">folP</name>
    <name evidence="15" type="ORF">DU002_17915</name>
</gene>
<comment type="function">
    <text evidence="13">Catalyzes the condensation of para-aminobenzoate (pABA) with 6-hydroxymethyl-7,8-dihydropterin diphosphate (DHPt-PP) to form 7,8-dihydropteroate (H2Pte), the immediate precursor of folate derivatives.</text>
</comment>
<evidence type="ECO:0000256" key="7">
    <source>
        <dbReference type="ARBA" id="ARBA00016919"/>
    </source>
</evidence>
<dbReference type="EMBL" id="QPID01000013">
    <property type="protein sequence ID" value="RCU44654.1"/>
    <property type="molecule type" value="Genomic_DNA"/>
</dbReference>
<dbReference type="PANTHER" id="PTHR20941:SF1">
    <property type="entry name" value="FOLIC ACID SYNTHESIS PROTEIN FOL1"/>
    <property type="match status" value="1"/>
</dbReference>
<dbReference type="GO" id="GO:0005829">
    <property type="term" value="C:cytosol"/>
    <property type="evidence" value="ECO:0007669"/>
    <property type="project" value="TreeGrafter"/>
</dbReference>
<dbReference type="InterPro" id="IPR045031">
    <property type="entry name" value="DHP_synth-like"/>
</dbReference>
<dbReference type="GO" id="GO:0046654">
    <property type="term" value="P:tetrahydrofolate biosynthetic process"/>
    <property type="evidence" value="ECO:0007669"/>
    <property type="project" value="TreeGrafter"/>
</dbReference>
<evidence type="ECO:0000313" key="16">
    <source>
        <dbReference type="Proteomes" id="UP000252558"/>
    </source>
</evidence>
<dbReference type="Proteomes" id="UP000252558">
    <property type="component" value="Unassembled WGS sequence"/>
</dbReference>
<keyword evidence="10" id="KW-0460">Magnesium</keyword>
<evidence type="ECO:0000256" key="8">
    <source>
        <dbReference type="ARBA" id="ARBA00022679"/>
    </source>
</evidence>
<dbReference type="NCBIfam" id="TIGR01496">
    <property type="entry name" value="DHPS"/>
    <property type="match status" value="1"/>
</dbReference>
<dbReference type="Pfam" id="PF00809">
    <property type="entry name" value="Pterin_bind"/>
    <property type="match status" value="1"/>
</dbReference>
<evidence type="ECO:0000256" key="3">
    <source>
        <dbReference type="ARBA" id="ARBA00004763"/>
    </source>
</evidence>
<dbReference type="InterPro" id="IPR006390">
    <property type="entry name" value="DHP_synth_dom"/>
</dbReference>
<comment type="cofactor">
    <cofactor evidence="2">
        <name>Mg(2+)</name>
        <dbReference type="ChEBI" id="CHEBI:18420"/>
    </cofactor>
</comment>
<dbReference type="FunFam" id="3.20.20.20:FF:000004">
    <property type="entry name" value="Dihydropteroate synthase"/>
    <property type="match status" value="1"/>
</dbReference>
<evidence type="ECO:0000256" key="11">
    <source>
        <dbReference type="ARBA" id="ARBA00022909"/>
    </source>
</evidence>
<evidence type="ECO:0000256" key="2">
    <source>
        <dbReference type="ARBA" id="ARBA00001946"/>
    </source>
</evidence>
<protein>
    <recommendedName>
        <fullName evidence="7">Dihydropteroate synthase</fullName>
        <ecNumber evidence="6">2.5.1.15</ecNumber>
    </recommendedName>
    <alternativeName>
        <fullName evidence="12">Dihydropteroate pyrophosphorylase</fullName>
    </alternativeName>
</protein>
<evidence type="ECO:0000313" key="15">
    <source>
        <dbReference type="EMBL" id="RCU44654.1"/>
    </source>
</evidence>
<comment type="catalytic activity">
    <reaction evidence="1">
        <text>(7,8-dihydropterin-6-yl)methyl diphosphate + 4-aminobenzoate = 7,8-dihydropteroate + diphosphate</text>
        <dbReference type="Rhea" id="RHEA:19949"/>
        <dbReference type="ChEBI" id="CHEBI:17836"/>
        <dbReference type="ChEBI" id="CHEBI:17839"/>
        <dbReference type="ChEBI" id="CHEBI:33019"/>
        <dbReference type="ChEBI" id="CHEBI:72950"/>
        <dbReference type="EC" id="2.5.1.15"/>
    </reaction>
</comment>
<dbReference type="Gene3D" id="3.20.20.20">
    <property type="entry name" value="Dihydropteroate synthase-like"/>
    <property type="match status" value="1"/>
</dbReference>
<dbReference type="SUPFAM" id="SSF51717">
    <property type="entry name" value="Dihydropteroate synthetase-like"/>
    <property type="match status" value="1"/>
</dbReference>
<proteinExistence type="inferred from homology"/>
<name>A0A368N4Z9_9GAMM</name>
<evidence type="ECO:0000256" key="5">
    <source>
        <dbReference type="ARBA" id="ARBA00011738"/>
    </source>
</evidence>
<keyword evidence="8 15" id="KW-0808">Transferase</keyword>
<keyword evidence="16" id="KW-1185">Reference proteome</keyword>
<evidence type="ECO:0000256" key="1">
    <source>
        <dbReference type="ARBA" id="ARBA00000012"/>
    </source>
</evidence>
<dbReference type="GO" id="GO:0046656">
    <property type="term" value="P:folic acid biosynthetic process"/>
    <property type="evidence" value="ECO:0007669"/>
    <property type="project" value="UniProtKB-KW"/>
</dbReference>
<comment type="caution">
    <text evidence="15">The sequence shown here is derived from an EMBL/GenBank/DDBJ whole genome shotgun (WGS) entry which is preliminary data.</text>
</comment>
<dbReference type="GO" id="GO:0046872">
    <property type="term" value="F:metal ion binding"/>
    <property type="evidence" value="ECO:0007669"/>
    <property type="project" value="UniProtKB-KW"/>
</dbReference>
<accession>A0A368N4Z9</accession>
<evidence type="ECO:0000256" key="12">
    <source>
        <dbReference type="ARBA" id="ARBA00030193"/>
    </source>
</evidence>
<keyword evidence="9" id="KW-0479">Metal-binding</keyword>
<dbReference type="InterPro" id="IPR011005">
    <property type="entry name" value="Dihydropteroate_synth-like_sf"/>
</dbReference>
<dbReference type="OrthoDB" id="9811744at2"/>
<evidence type="ECO:0000256" key="9">
    <source>
        <dbReference type="ARBA" id="ARBA00022723"/>
    </source>
</evidence>
<dbReference type="PROSITE" id="PS50972">
    <property type="entry name" value="PTERIN_BINDING"/>
    <property type="match status" value="1"/>
</dbReference>
<comment type="subunit">
    <text evidence="5">Homodimer.</text>
</comment>
<evidence type="ECO:0000256" key="4">
    <source>
        <dbReference type="ARBA" id="ARBA00009503"/>
    </source>
</evidence>